<feature type="region of interest" description="Disordered" evidence="1">
    <location>
        <begin position="33"/>
        <end position="74"/>
    </location>
</feature>
<name>M8BI63_AEGTA</name>
<evidence type="ECO:0000313" key="2">
    <source>
        <dbReference type="EnsemblPlants" id="EMT21448"/>
    </source>
</evidence>
<dbReference type="AlphaFoldDB" id="M8BI63"/>
<sequence length="198" mass="21882">MAHAPPPQRTPLLLPPSFAQLLSVLTVSRHASGLSAHSSNWSTKQARRRRPEPEEDADMAGHIRDGGRRGAGVTRRQTRIMCGQRAAQQLPRCQRLFLLCCCGGRRVVVPLRRPRREAAPVQHGVRAGGAGAATAMPPGTADSTARVWWGGRLLEEHEQHVEQMIEELLDSDFSMEICHYSGSLLLSKLVFPLIMRSQ</sequence>
<feature type="compositionally biased region" description="Polar residues" evidence="1">
    <location>
        <begin position="35"/>
        <end position="44"/>
    </location>
</feature>
<protein>
    <submittedName>
        <fullName evidence="2">Uncharacterized protein</fullName>
    </submittedName>
</protein>
<proteinExistence type="predicted"/>
<feature type="compositionally biased region" description="Basic and acidic residues" evidence="1">
    <location>
        <begin position="59"/>
        <end position="68"/>
    </location>
</feature>
<dbReference type="EnsemblPlants" id="EMT21448">
    <property type="protein sequence ID" value="EMT21448"/>
    <property type="gene ID" value="F775_02170"/>
</dbReference>
<accession>M8BI63</accession>
<organism evidence="2">
    <name type="scientific">Aegilops tauschii</name>
    <name type="common">Tausch's goatgrass</name>
    <name type="synonym">Aegilops squarrosa</name>
    <dbReference type="NCBI Taxonomy" id="37682"/>
    <lineage>
        <taxon>Eukaryota</taxon>
        <taxon>Viridiplantae</taxon>
        <taxon>Streptophyta</taxon>
        <taxon>Embryophyta</taxon>
        <taxon>Tracheophyta</taxon>
        <taxon>Spermatophyta</taxon>
        <taxon>Magnoliopsida</taxon>
        <taxon>Liliopsida</taxon>
        <taxon>Poales</taxon>
        <taxon>Poaceae</taxon>
        <taxon>BOP clade</taxon>
        <taxon>Pooideae</taxon>
        <taxon>Triticodae</taxon>
        <taxon>Triticeae</taxon>
        <taxon>Triticinae</taxon>
        <taxon>Aegilops</taxon>
    </lineage>
</organism>
<feature type="region of interest" description="Disordered" evidence="1">
    <location>
        <begin position="120"/>
        <end position="141"/>
    </location>
</feature>
<feature type="compositionally biased region" description="Low complexity" evidence="1">
    <location>
        <begin position="132"/>
        <end position="141"/>
    </location>
</feature>
<reference evidence="2" key="1">
    <citation type="submission" date="2015-06" db="UniProtKB">
        <authorList>
            <consortium name="EnsemblPlants"/>
        </authorList>
    </citation>
    <scope>IDENTIFICATION</scope>
</reference>
<evidence type="ECO:0000256" key="1">
    <source>
        <dbReference type="SAM" id="MobiDB-lite"/>
    </source>
</evidence>